<proteinExistence type="predicted"/>
<organism evidence="3 4">
    <name type="scientific">Kocuria rhizophila</name>
    <dbReference type="NCBI Taxonomy" id="72000"/>
    <lineage>
        <taxon>Bacteria</taxon>
        <taxon>Bacillati</taxon>
        <taxon>Actinomycetota</taxon>
        <taxon>Actinomycetes</taxon>
        <taxon>Micrococcales</taxon>
        <taxon>Micrococcaceae</taxon>
        <taxon>Kocuria</taxon>
    </lineage>
</organism>
<name>A0AAX2SEU4_KOCRH</name>
<feature type="region of interest" description="Disordered" evidence="1">
    <location>
        <begin position="940"/>
        <end position="973"/>
    </location>
</feature>
<comment type="caution">
    <text evidence="3">The sequence shown here is derived from an EMBL/GenBank/DDBJ whole genome shotgun (WGS) entry which is preliminary data.</text>
</comment>
<feature type="compositionally biased region" description="Low complexity" evidence="1">
    <location>
        <begin position="66"/>
        <end position="103"/>
    </location>
</feature>
<evidence type="ECO:0000313" key="3">
    <source>
        <dbReference type="EMBL" id="TFI01689.1"/>
    </source>
</evidence>
<keyword evidence="4" id="KW-1185">Reference proteome</keyword>
<feature type="transmembrane region" description="Helical" evidence="2">
    <location>
        <begin position="419"/>
        <end position="445"/>
    </location>
</feature>
<feature type="compositionally biased region" description="Basic and acidic residues" evidence="1">
    <location>
        <begin position="940"/>
        <end position="950"/>
    </location>
</feature>
<gene>
    <name evidence="3" type="ORF">E4P33_06065</name>
</gene>
<evidence type="ECO:0000256" key="1">
    <source>
        <dbReference type="SAM" id="MobiDB-lite"/>
    </source>
</evidence>
<dbReference type="EMBL" id="SPNK01000005">
    <property type="protein sequence ID" value="TFI01689.1"/>
    <property type="molecule type" value="Genomic_DNA"/>
</dbReference>
<feature type="compositionally biased region" description="Acidic residues" evidence="1">
    <location>
        <begin position="951"/>
        <end position="965"/>
    </location>
</feature>
<dbReference type="Proteomes" id="UP000298017">
    <property type="component" value="Unassembled WGS sequence"/>
</dbReference>
<feature type="region of interest" description="Disordered" evidence="1">
    <location>
        <begin position="572"/>
        <end position="625"/>
    </location>
</feature>
<keyword evidence="2" id="KW-0472">Membrane</keyword>
<dbReference type="PANTHER" id="PTHR12460">
    <property type="entry name" value="CYCLIN-DEPENDENT KINASE INHIBITOR-RELATED PROTEIN"/>
    <property type="match status" value="1"/>
</dbReference>
<feature type="region of interest" description="Disordered" evidence="1">
    <location>
        <begin position="1"/>
        <end position="103"/>
    </location>
</feature>
<feature type="transmembrane region" description="Helical" evidence="2">
    <location>
        <begin position="497"/>
        <end position="518"/>
    </location>
</feature>
<dbReference type="AlphaFoldDB" id="A0AAX2SEU4"/>
<feature type="transmembrane region" description="Helical" evidence="2">
    <location>
        <begin position="291"/>
        <end position="311"/>
    </location>
</feature>
<feature type="transmembrane region" description="Helical" evidence="2">
    <location>
        <begin position="183"/>
        <end position="203"/>
    </location>
</feature>
<feature type="transmembrane region" description="Helical" evidence="2">
    <location>
        <begin position="247"/>
        <end position="270"/>
    </location>
</feature>
<keyword evidence="2" id="KW-1133">Transmembrane helix</keyword>
<protein>
    <submittedName>
        <fullName evidence="3">Uncharacterized protein</fullName>
    </submittedName>
</protein>
<feature type="transmembrane region" description="Helical" evidence="2">
    <location>
        <begin position="215"/>
        <end position="235"/>
    </location>
</feature>
<evidence type="ECO:0000313" key="4">
    <source>
        <dbReference type="Proteomes" id="UP000298017"/>
    </source>
</evidence>
<feature type="transmembrane region" description="Helical" evidence="2">
    <location>
        <begin position="374"/>
        <end position="399"/>
    </location>
</feature>
<keyword evidence="2" id="KW-0812">Transmembrane</keyword>
<accession>A0AAX2SEU4</accession>
<feature type="transmembrane region" description="Helical" evidence="2">
    <location>
        <begin position="342"/>
        <end position="362"/>
    </location>
</feature>
<evidence type="ECO:0000256" key="2">
    <source>
        <dbReference type="SAM" id="Phobius"/>
    </source>
</evidence>
<sequence>MTMPSSAHDPAGEAREPDPNTTGGVPAAEGTGHHRDETTSAASDTEQTRAMPPVQGTDRTGEAHQTNGAAANGTAGAPSHAPAASAGAPAAGTATTATAGQPGAPAYTPPAALASMTSRHWWVPLVAGLGGYVGTVVGAAIALVLSMLGAAISGDSNGSFADQLNDQVDDLSGVDPGASSWKWIFFAPFQLAAMAALTPLRLIMSSEDDRLSGGIAVPQYFALACGVAAAWFLARKLSASLRVENRVVQWLMAALGGISWGLVALIVTALTSLQTNTSIYYTDVRVRITAVGGLLFPVLFVVGLLTIASALNARSTQTSPGRVVIGAERTAPGLLQVLRPMAVQFAVFGSLAGLGLLIYAFVKGGAVLGFSALLWLPLAVGWLFVMGLLSALFAGGQAASFADFTGGSGTAYLWTDAVVPVWAVVLIIALAVLSVVCAALTWAHVRPVDQRVARNPFSWAVLPLAYFLLGLLLMWLLRVSGSFIGEGSDTASAGFSVRPAGWTCLVFLLWGVVIELLARFVAPAFMHSLPAPVTRWLRGSERSRGRAAVVASAAAMGGAAVAHHGAANAAAPQGAAASGTPVPAAPAQETAAAASSPQYPAEPAVTAQRDHTAPVPGEQTQELPRYDDAAAATYTRPPREPMDPAKKKRIRLIAIIVGAVLLLAVVAAVVFSVLGRTVFGPDKQAEQLLQSATNGKATAVTEAADPNVSTSERALLTDEVYGAAENRISSYEIKDTRIDGDHATVNATVTQDGVTTPVDVPMVSDSRNGLFKSWRVDESAGVPLYQSFSVEIPAGVSELTVNGQKVAVDEQGEAHSTQFTVLPGDYAVAVSSTSKYVTYGGEQVAEIRAGSAPLSSGMAFQQSFTPALEQDVTKQLNAQLDKCAKTAEFEPEGCPFEYSIYGDEKDYRNPVWSIEKYPTYSVSRSPFDSGEISFTTTKSGEARLDYQHNEEYDDDEPADWSDEDTTTSISTSGTVVVSGDKLTVKTGD</sequence>
<feature type="compositionally biased region" description="Low complexity" evidence="1">
    <location>
        <begin position="572"/>
        <end position="598"/>
    </location>
</feature>
<feature type="transmembrane region" description="Helical" evidence="2">
    <location>
        <begin position="652"/>
        <end position="674"/>
    </location>
</feature>
<reference evidence="3 4" key="1">
    <citation type="submission" date="2019-03" db="EMBL/GenBank/DDBJ databases">
        <title>Genome Sequencing and Assembly of Various Microbes Isolated from Alder Root Nodule.</title>
        <authorList>
            <person name="Swanson E."/>
            <person name="Sevigny J.L."/>
            <person name="Pesce C."/>
            <person name="Davis I."/>
            <person name="Kleiner V."/>
            <person name="Tisa L."/>
        </authorList>
    </citation>
    <scope>NUCLEOTIDE SEQUENCE [LARGE SCALE GENOMIC DNA]</scope>
    <source>
        <strain evidence="3 4">4R-31</strain>
    </source>
</reference>
<dbReference type="RefSeq" id="WP_102613358.1">
    <property type="nucleotide sequence ID" value="NZ_CABMOG010000004.1"/>
</dbReference>
<feature type="transmembrane region" description="Helical" evidence="2">
    <location>
        <begin position="457"/>
        <end position="477"/>
    </location>
</feature>
<feature type="transmembrane region" description="Helical" evidence="2">
    <location>
        <begin position="125"/>
        <end position="152"/>
    </location>
</feature>